<proteinExistence type="predicted"/>
<organism evidence="2 3">
    <name type="scientific">Trichuris suis</name>
    <name type="common">pig whipworm</name>
    <dbReference type="NCBI Taxonomy" id="68888"/>
    <lineage>
        <taxon>Eukaryota</taxon>
        <taxon>Metazoa</taxon>
        <taxon>Ecdysozoa</taxon>
        <taxon>Nematoda</taxon>
        <taxon>Enoplea</taxon>
        <taxon>Dorylaimia</taxon>
        <taxon>Trichinellida</taxon>
        <taxon>Trichuridae</taxon>
        <taxon>Trichuris</taxon>
    </lineage>
</organism>
<accession>A0A085M1X8</accession>
<feature type="region of interest" description="Disordered" evidence="1">
    <location>
        <begin position="90"/>
        <end position="115"/>
    </location>
</feature>
<name>A0A085M1X8_9BILA</name>
<dbReference type="AlphaFoldDB" id="A0A085M1X8"/>
<dbReference type="EMBL" id="KL363241">
    <property type="protein sequence ID" value="KFD51224.1"/>
    <property type="molecule type" value="Genomic_DNA"/>
</dbReference>
<protein>
    <submittedName>
        <fullName evidence="2">Uncharacterized protein</fullName>
    </submittedName>
</protein>
<keyword evidence="3" id="KW-1185">Reference proteome</keyword>
<gene>
    <name evidence="2" type="ORF">M513_07824</name>
</gene>
<evidence type="ECO:0000313" key="2">
    <source>
        <dbReference type="EMBL" id="KFD51224.1"/>
    </source>
</evidence>
<sequence>MWVCDRGPSEYCPEYQAVKSTGDCWKFTRTMPSPIPESRFGSRSFAGAENPSLTNQGLVGQLKPSLMKMLQLWRRWRVVTSDELWLSHYDPESGQQSRQWKRTDSARPRSSWNVSKKRPPALCMFLILLSFSRDT</sequence>
<evidence type="ECO:0000256" key="1">
    <source>
        <dbReference type="SAM" id="MobiDB-lite"/>
    </source>
</evidence>
<reference evidence="2 3" key="1">
    <citation type="journal article" date="2014" name="Nat. Genet.">
        <title>Genome and transcriptome of the porcine whipworm Trichuris suis.</title>
        <authorList>
            <person name="Jex A.R."/>
            <person name="Nejsum P."/>
            <person name="Schwarz E.M."/>
            <person name="Hu L."/>
            <person name="Young N.D."/>
            <person name="Hall R.S."/>
            <person name="Korhonen P.K."/>
            <person name="Liao S."/>
            <person name="Thamsborg S."/>
            <person name="Xia J."/>
            <person name="Xu P."/>
            <person name="Wang S."/>
            <person name="Scheerlinck J.P."/>
            <person name="Hofmann A."/>
            <person name="Sternberg P.W."/>
            <person name="Wang J."/>
            <person name="Gasser R.B."/>
        </authorList>
    </citation>
    <scope>NUCLEOTIDE SEQUENCE [LARGE SCALE GENOMIC DNA]</scope>
    <source>
        <strain evidence="2">DCEP-RM93M</strain>
    </source>
</reference>
<evidence type="ECO:0000313" key="3">
    <source>
        <dbReference type="Proteomes" id="UP000030764"/>
    </source>
</evidence>
<dbReference type="Proteomes" id="UP000030764">
    <property type="component" value="Unassembled WGS sequence"/>
</dbReference>